<dbReference type="EMBL" id="JACMSC010000011">
    <property type="protein sequence ID" value="KAG6500206.1"/>
    <property type="molecule type" value="Genomic_DNA"/>
</dbReference>
<proteinExistence type="predicted"/>
<dbReference type="InterPro" id="IPR055503">
    <property type="entry name" value="DUF7075"/>
</dbReference>
<feature type="domain" description="DUF7075" evidence="1">
    <location>
        <begin position="100"/>
        <end position="155"/>
    </location>
</feature>
<evidence type="ECO:0000259" key="1">
    <source>
        <dbReference type="Pfam" id="PF23272"/>
    </source>
</evidence>
<dbReference type="GO" id="GO:0005794">
    <property type="term" value="C:Golgi apparatus"/>
    <property type="evidence" value="ECO:0007669"/>
    <property type="project" value="TreeGrafter"/>
</dbReference>
<protein>
    <recommendedName>
        <fullName evidence="1">DUF7075 domain-containing protein</fullName>
    </recommendedName>
</protein>
<organism evidence="2 3">
    <name type="scientific">Zingiber officinale</name>
    <name type="common">Ginger</name>
    <name type="synonym">Amomum zingiber</name>
    <dbReference type="NCBI Taxonomy" id="94328"/>
    <lineage>
        <taxon>Eukaryota</taxon>
        <taxon>Viridiplantae</taxon>
        <taxon>Streptophyta</taxon>
        <taxon>Embryophyta</taxon>
        <taxon>Tracheophyta</taxon>
        <taxon>Spermatophyta</taxon>
        <taxon>Magnoliopsida</taxon>
        <taxon>Liliopsida</taxon>
        <taxon>Zingiberales</taxon>
        <taxon>Zingiberaceae</taxon>
        <taxon>Zingiber</taxon>
    </lineage>
</organism>
<comment type="caution">
    <text evidence="2">The sequence shown here is derived from an EMBL/GenBank/DDBJ whole genome shotgun (WGS) entry which is preliminary data.</text>
</comment>
<reference evidence="2 3" key="1">
    <citation type="submission" date="2020-08" db="EMBL/GenBank/DDBJ databases">
        <title>Plant Genome Project.</title>
        <authorList>
            <person name="Zhang R.-G."/>
        </authorList>
    </citation>
    <scope>NUCLEOTIDE SEQUENCE [LARGE SCALE GENOMIC DNA]</scope>
    <source>
        <tissue evidence="2">Rhizome</tissue>
    </source>
</reference>
<accession>A0A8J5G5P0</accession>
<dbReference type="Proteomes" id="UP000734854">
    <property type="component" value="Unassembled WGS sequence"/>
</dbReference>
<evidence type="ECO:0000313" key="2">
    <source>
        <dbReference type="EMBL" id="KAG6500206.1"/>
    </source>
</evidence>
<keyword evidence="3" id="KW-1185">Reference proteome</keyword>
<evidence type="ECO:0000313" key="3">
    <source>
        <dbReference type="Proteomes" id="UP000734854"/>
    </source>
</evidence>
<dbReference type="PANTHER" id="PTHR31469">
    <property type="entry name" value="OS07G0633600 PROTEIN"/>
    <property type="match status" value="1"/>
</dbReference>
<dbReference type="Pfam" id="PF23272">
    <property type="entry name" value="DUF7075"/>
    <property type="match status" value="2"/>
</dbReference>
<feature type="domain" description="DUF7075" evidence="1">
    <location>
        <begin position="169"/>
        <end position="258"/>
    </location>
</feature>
<dbReference type="PANTHER" id="PTHR31469:SF2">
    <property type="entry name" value="EXPRESSED PROTEIN"/>
    <property type="match status" value="1"/>
</dbReference>
<gene>
    <name evidence="2" type="ORF">ZIOFF_040048</name>
</gene>
<dbReference type="AlphaFoldDB" id="A0A8J5G5P0"/>
<sequence length="278" mass="32046">MQRELSSCKTNGMQVASMHSHALHGMANSTMLIQCHVTSFRLHEPLPVELPLRAGRSPVPKSHARHGSQHLPLVDLHRHWQGRRRQGLPLLLRLRAHKDSASVIDQRQFWTDWSEWEKKDKLALHFIKDTLSLAGIKDTLIMRKFGDVEPDNYWNTQLWPNLARDTSPDALLATLGDKIDNGRRLYIATDEPYTSFFDPLKDKYTTYFLDDFKDLWNGTSEWYQETKELNGGVAVEFDGYMRVEVDTEVFLRGKKQLETFNDLTSDCKDGINTYPAAS</sequence>
<name>A0A8J5G5P0_ZINOF</name>